<name>A0A163EFB4_9BACL</name>
<reference evidence="3 4" key="1">
    <citation type="submission" date="2016-01" db="EMBL/GenBank/DDBJ databases">
        <title>Whole genome sequencing of Bhargavaea cecembensis T14.</title>
        <authorList>
            <person name="Hong K.W."/>
        </authorList>
    </citation>
    <scope>NUCLEOTIDE SEQUENCE [LARGE SCALE GENOMIC DNA]</scope>
    <source>
        <strain evidence="3 4">T14</strain>
    </source>
</reference>
<dbReference type="RefSeq" id="WP_063183544.1">
    <property type="nucleotide sequence ID" value="NZ_LQNT01000013.1"/>
</dbReference>
<evidence type="ECO:0000256" key="1">
    <source>
        <dbReference type="SAM" id="SignalP"/>
    </source>
</evidence>
<organism evidence="3 4">
    <name type="scientific">Bhargavaea cecembensis</name>
    <dbReference type="NCBI Taxonomy" id="394098"/>
    <lineage>
        <taxon>Bacteria</taxon>
        <taxon>Bacillati</taxon>
        <taxon>Bacillota</taxon>
        <taxon>Bacilli</taxon>
        <taxon>Bacillales</taxon>
        <taxon>Caryophanaceae</taxon>
        <taxon>Bhargavaea</taxon>
    </lineage>
</organism>
<dbReference type="Pfam" id="PF26353">
    <property type="entry name" value="YhfM"/>
    <property type="match status" value="1"/>
</dbReference>
<dbReference type="PROSITE" id="PS51257">
    <property type="entry name" value="PROKAR_LIPOPROTEIN"/>
    <property type="match status" value="1"/>
</dbReference>
<proteinExistence type="predicted"/>
<feature type="signal peptide" evidence="1">
    <location>
        <begin position="1"/>
        <end position="27"/>
    </location>
</feature>
<evidence type="ECO:0000313" key="4">
    <source>
        <dbReference type="Proteomes" id="UP000076490"/>
    </source>
</evidence>
<dbReference type="OrthoDB" id="2738838at2"/>
<feature type="chain" id="PRO_5007842492" description="YhfM-like domain-containing protein" evidence="1">
    <location>
        <begin position="28"/>
        <end position="129"/>
    </location>
</feature>
<dbReference type="Proteomes" id="UP000076490">
    <property type="component" value="Unassembled WGS sequence"/>
</dbReference>
<dbReference type="EMBL" id="LQNT01000013">
    <property type="protein sequence ID" value="KZE36386.1"/>
    <property type="molecule type" value="Genomic_DNA"/>
</dbReference>
<evidence type="ECO:0000313" key="3">
    <source>
        <dbReference type="EMBL" id="KZE36386.1"/>
    </source>
</evidence>
<accession>A0A163EFB4</accession>
<gene>
    <name evidence="3" type="ORF">AV656_14680</name>
</gene>
<feature type="domain" description="YhfM-like" evidence="2">
    <location>
        <begin position="41"/>
        <end position="122"/>
    </location>
</feature>
<keyword evidence="1" id="KW-0732">Signal</keyword>
<dbReference type="AlphaFoldDB" id="A0A163EFB4"/>
<sequence length="129" mass="14479">MSDRRMALSKVALIVVSLALFSCNATQNESDNDEITVQQVKSYSEDQLETLKEISNADEIEVIEHAINRAVETDGIADMDEPEYKLNMGNDEYYIWVGLDETASIMDSTDTNTVYTISSAQDFINVIQK</sequence>
<protein>
    <recommendedName>
        <fullName evidence="2">YhfM-like domain-containing protein</fullName>
    </recommendedName>
</protein>
<evidence type="ECO:0000259" key="2">
    <source>
        <dbReference type="Pfam" id="PF26353"/>
    </source>
</evidence>
<comment type="caution">
    <text evidence="3">The sequence shown here is derived from an EMBL/GenBank/DDBJ whole genome shotgun (WGS) entry which is preliminary data.</text>
</comment>
<dbReference type="InterPro" id="IPR058780">
    <property type="entry name" value="YhfM-like_dom"/>
</dbReference>